<dbReference type="RefSeq" id="WP_110518205.1">
    <property type="nucleotide sequence ID" value="NZ_PDOF01000001.1"/>
</dbReference>
<keyword evidence="3" id="KW-1185">Reference proteome</keyword>
<dbReference type="OrthoDB" id="9797779at2"/>
<accession>A0A2W0H8Z1</accession>
<reference evidence="2 3" key="1">
    <citation type="submission" date="2017-10" db="EMBL/GenBank/DDBJ databases">
        <title>Bacillus sp. nov., a halophilic bacterium isolated from a Yangshapao Lake.</title>
        <authorList>
            <person name="Wang H."/>
        </authorList>
    </citation>
    <scope>NUCLEOTIDE SEQUENCE [LARGE SCALE GENOMIC DNA]</scope>
    <source>
        <strain evidence="2 3">YSP-3</strain>
    </source>
</reference>
<dbReference type="PANTHER" id="PTHR30087:SF0">
    <property type="entry name" value="INNER MEMBRANE PROTEIN"/>
    <property type="match status" value="1"/>
</dbReference>
<dbReference type="Pfam" id="PF04463">
    <property type="entry name" value="2-thiour_desulf"/>
    <property type="match status" value="1"/>
</dbReference>
<comment type="caution">
    <text evidence="2">The sequence shown here is derived from an EMBL/GenBank/DDBJ whole genome shotgun (WGS) entry which is preliminary data.</text>
</comment>
<feature type="domain" description="DUF1722" evidence="1">
    <location>
        <begin position="191"/>
        <end position="307"/>
    </location>
</feature>
<dbReference type="InterPro" id="IPR013560">
    <property type="entry name" value="DUF1722"/>
</dbReference>
<evidence type="ECO:0000313" key="2">
    <source>
        <dbReference type="EMBL" id="PYZ98333.1"/>
    </source>
</evidence>
<dbReference type="Proteomes" id="UP000248066">
    <property type="component" value="Unassembled WGS sequence"/>
</dbReference>
<gene>
    <name evidence="2" type="ORF">CR205_06965</name>
</gene>
<dbReference type="InterPro" id="IPR007553">
    <property type="entry name" value="2-thiour_desulf"/>
</dbReference>
<name>A0A2W0H8Z1_9BACI</name>
<sequence length="322" mass="36613">MRKFQRPKIVVSKCLEFEPCRYDGAKIKSSAVSKLKESAELIPVCPEVEIGLPTPRDAIRLVDHEGEDRLVLPAENKDLTESMNEFSTAFLSRMSGVDGFILKGRSPSCGIFDTKVYTGSEKSPVKRKSSGLFAKKVKEFFPEAVIEDDGRLRNFSIREHFLTGVYTMADFRHAREEGTSASLVRFHTDHKFLFMSFSPSLTKEAGNIVANPKGATPEERFNAYAGVLSQILKYRQRETGNISVCEHLLGYFKNSLTAPEKEHFLTLLSYYRDHKVPLSSVLSIVRSWVFRFEQNYLFNQSFFEPYPADLLEITDSGKGRNY</sequence>
<proteinExistence type="predicted"/>
<protein>
    <submittedName>
        <fullName evidence="2">Cytoplasmic protein</fullName>
    </submittedName>
</protein>
<dbReference type="Pfam" id="PF08349">
    <property type="entry name" value="DUF1722"/>
    <property type="match status" value="1"/>
</dbReference>
<dbReference type="PIRSF" id="PIRSF037004">
    <property type="entry name" value="UCP037004"/>
    <property type="match status" value="1"/>
</dbReference>
<dbReference type="InterPro" id="IPR017087">
    <property type="entry name" value="UCP037004"/>
</dbReference>
<dbReference type="AlphaFoldDB" id="A0A2W0H8Z1"/>
<evidence type="ECO:0000313" key="3">
    <source>
        <dbReference type="Proteomes" id="UP000248066"/>
    </source>
</evidence>
<organism evidence="2 3">
    <name type="scientific">Alteribacter lacisalsi</name>
    <dbReference type="NCBI Taxonomy" id="2045244"/>
    <lineage>
        <taxon>Bacteria</taxon>
        <taxon>Bacillati</taxon>
        <taxon>Bacillota</taxon>
        <taxon>Bacilli</taxon>
        <taxon>Bacillales</taxon>
        <taxon>Bacillaceae</taxon>
        <taxon>Alteribacter</taxon>
    </lineage>
</organism>
<evidence type="ECO:0000259" key="1">
    <source>
        <dbReference type="Pfam" id="PF08349"/>
    </source>
</evidence>
<dbReference type="EMBL" id="PDOF01000001">
    <property type="protein sequence ID" value="PYZ98333.1"/>
    <property type="molecule type" value="Genomic_DNA"/>
</dbReference>
<dbReference type="PANTHER" id="PTHR30087">
    <property type="entry name" value="INNER MEMBRANE PROTEIN"/>
    <property type="match status" value="1"/>
</dbReference>